<keyword evidence="4" id="KW-1185">Reference proteome</keyword>
<evidence type="ECO:0000259" key="2">
    <source>
        <dbReference type="PROSITE" id="PS50127"/>
    </source>
</evidence>
<dbReference type="AlphaFoldDB" id="A0A9W7SVE7"/>
<evidence type="ECO:0000313" key="3">
    <source>
        <dbReference type="EMBL" id="KAH9832752.1"/>
    </source>
</evidence>
<gene>
    <name evidence="3" type="ORF">Tdes44962_MAKER00232</name>
</gene>
<name>A0A9W7SVE7_9PEZI</name>
<comment type="caution">
    <text evidence="3">The sequence shown here is derived from an EMBL/GenBank/DDBJ whole genome shotgun (WGS) entry which is preliminary data.</text>
</comment>
<keyword evidence="1" id="KW-0833">Ubl conjugation pathway</keyword>
<feature type="domain" description="UBC core" evidence="2">
    <location>
        <begin position="1"/>
        <end position="152"/>
    </location>
</feature>
<accession>A0A9W7SVE7</accession>
<dbReference type="PROSITE" id="PS50127">
    <property type="entry name" value="UBC_2"/>
    <property type="match status" value="1"/>
</dbReference>
<dbReference type="PANTHER" id="PTHR24067">
    <property type="entry name" value="UBIQUITIN-CONJUGATING ENZYME E2"/>
    <property type="match status" value="1"/>
</dbReference>
<dbReference type="EMBL" id="RIBY02001112">
    <property type="protein sequence ID" value="KAH9832752.1"/>
    <property type="molecule type" value="Genomic_DNA"/>
</dbReference>
<dbReference type="InterPro" id="IPR000608">
    <property type="entry name" value="UBC"/>
</dbReference>
<reference evidence="3 4" key="1">
    <citation type="journal article" date="2018" name="IMA Fungus">
        <title>IMA Genome-F 10: Nine draft genome sequences of Claviceps purpurea s.lat., including C. arundinis, C. humidiphila, and C. cf. spartinae, pseudomolecules for the pitch canker pathogen Fusarium circinatum, draft genome of Davidsoniella eucalypti, Grosmannia galeiformis, Quambalaria eucalypti, and Teratosphaeria destructans.</title>
        <authorList>
            <person name="Wingfield B.D."/>
            <person name="Liu M."/>
            <person name="Nguyen H.D."/>
            <person name="Lane F.A."/>
            <person name="Morgan S.W."/>
            <person name="De Vos L."/>
            <person name="Wilken P.M."/>
            <person name="Duong T.A."/>
            <person name="Aylward J."/>
            <person name="Coetzee M.P."/>
            <person name="Dadej K."/>
            <person name="De Beer Z.W."/>
            <person name="Findlay W."/>
            <person name="Havenga M."/>
            <person name="Kolarik M."/>
            <person name="Menzies J.G."/>
            <person name="Naidoo K."/>
            <person name="Pochopski O."/>
            <person name="Shoukouhi P."/>
            <person name="Santana Q.C."/>
            <person name="Seifert K.A."/>
            <person name="Soal N."/>
            <person name="Steenkamp E.T."/>
            <person name="Tatham C.T."/>
            <person name="van der Nest M.A."/>
            <person name="Wingfield M.J."/>
        </authorList>
    </citation>
    <scope>NUCLEOTIDE SEQUENCE [LARGE SCALE GENOMIC DNA]</scope>
    <source>
        <strain evidence="3">CMW44962</strain>
    </source>
</reference>
<dbReference type="InterPro" id="IPR016135">
    <property type="entry name" value="UBQ-conjugating_enzyme/RWD"/>
</dbReference>
<dbReference type="SUPFAM" id="SSF54495">
    <property type="entry name" value="UBC-like"/>
    <property type="match status" value="1"/>
</dbReference>
<protein>
    <submittedName>
        <fullName evidence="3">Ubiquitin conjugating enzyme (UbcJ)</fullName>
    </submittedName>
</protein>
<dbReference type="Pfam" id="PF00179">
    <property type="entry name" value="UQ_con"/>
    <property type="match status" value="1"/>
</dbReference>
<dbReference type="SMART" id="SM00212">
    <property type="entry name" value="UBCc"/>
    <property type="match status" value="1"/>
</dbReference>
<dbReference type="Gene3D" id="3.10.110.10">
    <property type="entry name" value="Ubiquitin Conjugating Enzyme"/>
    <property type="match status" value="1"/>
</dbReference>
<dbReference type="Proteomes" id="UP001138500">
    <property type="component" value="Unassembled WGS sequence"/>
</dbReference>
<sequence>MATKRLLKELDQYRKDPSPAVPRLEPVSEHDLLHLTATLQGPAGTAYEGGRWHLDIQIPSSYPNAPPTLHFTTPCCHPNVAFATGEICLDLLQTRWTPAYTVVRTLEAVQMLLGEGGEVESPLNVDVARLVREGDFVGAEGLVRFYTGLYAMAG</sequence>
<proteinExistence type="predicted"/>
<evidence type="ECO:0000256" key="1">
    <source>
        <dbReference type="ARBA" id="ARBA00022786"/>
    </source>
</evidence>
<dbReference type="CDD" id="cd23812">
    <property type="entry name" value="UBCc_ScPEX4-like"/>
    <property type="match status" value="1"/>
</dbReference>
<dbReference type="OrthoDB" id="9973183at2759"/>
<dbReference type="InterPro" id="IPR050113">
    <property type="entry name" value="Ub_conjugating_enzyme"/>
</dbReference>
<reference evidence="3 4" key="2">
    <citation type="journal article" date="2021" name="Curr. Genet.">
        <title>Genetic response to nitrogen starvation in the aggressive Eucalyptus foliar pathogen Teratosphaeria destructans.</title>
        <authorList>
            <person name="Havenga M."/>
            <person name="Wingfield B.D."/>
            <person name="Wingfield M.J."/>
            <person name="Dreyer L.L."/>
            <person name="Roets F."/>
            <person name="Aylward J."/>
        </authorList>
    </citation>
    <scope>NUCLEOTIDE SEQUENCE [LARGE SCALE GENOMIC DNA]</scope>
    <source>
        <strain evidence="3">CMW44962</strain>
    </source>
</reference>
<evidence type="ECO:0000313" key="4">
    <source>
        <dbReference type="Proteomes" id="UP001138500"/>
    </source>
</evidence>
<organism evidence="3 4">
    <name type="scientific">Teratosphaeria destructans</name>
    <dbReference type="NCBI Taxonomy" id="418781"/>
    <lineage>
        <taxon>Eukaryota</taxon>
        <taxon>Fungi</taxon>
        <taxon>Dikarya</taxon>
        <taxon>Ascomycota</taxon>
        <taxon>Pezizomycotina</taxon>
        <taxon>Dothideomycetes</taxon>
        <taxon>Dothideomycetidae</taxon>
        <taxon>Mycosphaerellales</taxon>
        <taxon>Teratosphaeriaceae</taxon>
        <taxon>Teratosphaeria</taxon>
    </lineage>
</organism>